<evidence type="ECO:0000313" key="2">
    <source>
        <dbReference type="Proteomes" id="UP000256530"/>
    </source>
</evidence>
<dbReference type="AlphaFoldDB" id="A0A2B5PYY4"/>
<comment type="caution">
    <text evidence="1">The sequence shown here is derived from an EMBL/GenBank/DDBJ whole genome shotgun (WGS) entry which is preliminary data.</text>
</comment>
<protein>
    <submittedName>
        <fullName evidence="1">Uncharacterized protein</fullName>
    </submittedName>
</protein>
<evidence type="ECO:0000313" key="1">
    <source>
        <dbReference type="EMBL" id="REF28996.1"/>
    </source>
</evidence>
<dbReference type="EMBL" id="QTTY01000021">
    <property type="protein sequence ID" value="REF28996.1"/>
    <property type="molecule type" value="Genomic_DNA"/>
</dbReference>
<dbReference type="Proteomes" id="UP000256530">
    <property type="component" value="Unassembled WGS sequence"/>
</dbReference>
<organism evidence="1 2">
    <name type="scientific">Bacillus mycoides</name>
    <dbReference type="NCBI Taxonomy" id="1405"/>
    <lineage>
        <taxon>Bacteria</taxon>
        <taxon>Bacillati</taxon>
        <taxon>Bacillota</taxon>
        <taxon>Bacilli</taxon>
        <taxon>Bacillales</taxon>
        <taxon>Bacillaceae</taxon>
        <taxon>Bacillus</taxon>
        <taxon>Bacillus cereus group</taxon>
    </lineage>
</organism>
<dbReference type="RefSeq" id="WP_016096711.1">
    <property type="nucleotide sequence ID" value="NZ_CP036002.1"/>
</dbReference>
<name>A0A2B5PYY4_BACMY</name>
<sequence length="64" mass="7595">MWRKFLKLDNITFHSIPAVTALILPSPFRTNMTLQEREAETAFWAKQIRCQSFRSTIQDTFFTL</sequence>
<reference evidence="1 2" key="1">
    <citation type="submission" date="2018-08" db="EMBL/GenBank/DDBJ databases">
        <title>Freshwater and sediment microbial communities from various areas in North America, analyzing microbe dynamics in response to fracking.</title>
        <authorList>
            <person name="Lamendella R."/>
        </authorList>
    </citation>
    <scope>NUCLEOTIDE SEQUENCE [LARGE SCALE GENOMIC DNA]</scope>
    <source>
        <strain evidence="1 2">DB-1</strain>
    </source>
</reference>
<proteinExistence type="predicted"/>
<accession>A0A2B5PYY4</accession>
<gene>
    <name evidence="1" type="ORF">DET55_12116</name>
</gene>